<dbReference type="STRING" id="1884261.A0A5C3QLP0"/>
<feature type="transmembrane region" description="Helical" evidence="9">
    <location>
        <begin position="83"/>
        <end position="104"/>
    </location>
</feature>
<feature type="transmembrane region" description="Helical" evidence="9">
    <location>
        <begin position="348"/>
        <end position="381"/>
    </location>
</feature>
<feature type="transmembrane region" description="Helical" evidence="9">
    <location>
        <begin position="230"/>
        <end position="250"/>
    </location>
</feature>
<dbReference type="AlphaFoldDB" id="A0A5C3QLP0"/>
<dbReference type="GO" id="GO:0015079">
    <property type="term" value="F:potassium ion transmembrane transporter activity"/>
    <property type="evidence" value="ECO:0007669"/>
    <property type="project" value="InterPro"/>
</dbReference>
<evidence type="ECO:0000313" key="13">
    <source>
        <dbReference type="Proteomes" id="UP000305067"/>
    </source>
</evidence>
<feature type="transmembrane region" description="Helical" evidence="9">
    <location>
        <begin position="307"/>
        <end position="328"/>
    </location>
</feature>
<dbReference type="OrthoDB" id="504708at2759"/>
<feature type="transmembrane region" description="Helical" evidence="9">
    <location>
        <begin position="277"/>
        <end position="295"/>
    </location>
</feature>
<dbReference type="InterPro" id="IPR053952">
    <property type="entry name" value="K_trans_C"/>
</dbReference>
<evidence type="ECO:0000256" key="5">
    <source>
        <dbReference type="ARBA" id="ARBA00022958"/>
    </source>
</evidence>
<reference evidence="12 13" key="1">
    <citation type="journal article" date="2019" name="Nat. Ecol. Evol.">
        <title>Megaphylogeny resolves global patterns of mushroom evolution.</title>
        <authorList>
            <person name="Varga T."/>
            <person name="Krizsan K."/>
            <person name="Foldi C."/>
            <person name="Dima B."/>
            <person name="Sanchez-Garcia M."/>
            <person name="Sanchez-Ramirez S."/>
            <person name="Szollosi G.J."/>
            <person name="Szarkandi J.G."/>
            <person name="Papp V."/>
            <person name="Albert L."/>
            <person name="Andreopoulos W."/>
            <person name="Angelini C."/>
            <person name="Antonin V."/>
            <person name="Barry K.W."/>
            <person name="Bougher N.L."/>
            <person name="Buchanan P."/>
            <person name="Buyck B."/>
            <person name="Bense V."/>
            <person name="Catcheside P."/>
            <person name="Chovatia M."/>
            <person name="Cooper J."/>
            <person name="Damon W."/>
            <person name="Desjardin D."/>
            <person name="Finy P."/>
            <person name="Geml J."/>
            <person name="Haridas S."/>
            <person name="Hughes K."/>
            <person name="Justo A."/>
            <person name="Karasinski D."/>
            <person name="Kautmanova I."/>
            <person name="Kiss B."/>
            <person name="Kocsube S."/>
            <person name="Kotiranta H."/>
            <person name="LaButti K.M."/>
            <person name="Lechner B.E."/>
            <person name="Liimatainen K."/>
            <person name="Lipzen A."/>
            <person name="Lukacs Z."/>
            <person name="Mihaltcheva S."/>
            <person name="Morgado L.N."/>
            <person name="Niskanen T."/>
            <person name="Noordeloos M.E."/>
            <person name="Ohm R.A."/>
            <person name="Ortiz-Santana B."/>
            <person name="Ovrebo C."/>
            <person name="Racz N."/>
            <person name="Riley R."/>
            <person name="Savchenko A."/>
            <person name="Shiryaev A."/>
            <person name="Soop K."/>
            <person name="Spirin V."/>
            <person name="Szebenyi C."/>
            <person name="Tomsovsky M."/>
            <person name="Tulloss R.E."/>
            <person name="Uehling J."/>
            <person name="Grigoriev I.V."/>
            <person name="Vagvolgyi C."/>
            <person name="Papp T."/>
            <person name="Martin F.M."/>
            <person name="Miettinen O."/>
            <person name="Hibbett D.S."/>
            <person name="Nagy L.G."/>
        </authorList>
    </citation>
    <scope>NUCLEOTIDE SEQUENCE [LARGE SCALE GENOMIC DNA]</scope>
    <source>
        <strain evidence="12 13">CBS 309.79</strain>
    </source>
</reference>
<dbReference type="Pfam" id="PF22776">
    <property type="entry name" value="K_trans_C"/>
    <property type="match status" value="1"/>
</dbReference>
<feature type="domain" description="K+ potassium transporter C-terminal" evidence="11">
    <location>
        <begin position="585"/>
        <end position="765"/>
    </location>
</feature>
<keyword evidence="2" id="KW-0813">Transport</keyword>
<dbReference type="Pfam" id="PF02705">
    <property type="entry name" value="K_trans"/>
    <property type="match status" value="1"/>
</dbReference>
<keyword evidence="4 9" id="KW-0812">Transmembrane</keyword>
<keyword evidence="3" id="KW-0633">Potassium transport</keyword>
<name>A0A5C3QLP0_9AGAR</name>
<dbReference type="PANTHER" id="PTHR30540">
    <property type="entry name" value="OSMOTIC STRESS POTASSIUM TRANSPORTER"/>
    <property type="match status" value="1"/>
</dbReference>
<dbReference type="EMBL" id="ML178822">
    <property type="protein sequence ID" value="TFL02682.1"/>
    <property type="molecule type" value="Genomic_DNA"/>
</dbReference>
<dbReference type="Proteomes" id="UP000305067">
    <property type="component" value="Unassembled WGS sequence"/>
</dbReference>
<dbReference type="GO" id="GO:0016020">
    <property type="term" value="C:membrane"/>
    <property type="evidence" value="ECO:0007669"/>
    <property type="project" value="UniProtKB-SubCell"/>
</dbReference>
<feature type="transmembrane region" description="Helical" evidence="9">
    <location>
        <begin position="434"/>
        <end position="452"/>
    </location>
</feature>
<dbReference type="PANTHER" id="PTHR30540:SF83">
    <property type="entry name" value="K+ POTASSIUM TRANSPORTER"/>
    <property type="match status" value="1"/>
</dbReference>
<evidence type="ECO:0000256" key="3">
    <source>
        <dbReference type="ARBA" id="ARBA00022538"/>
    </source>
</evidence>
<feature type="transmembrane region" description="Helical" evidence="9">
    <location>
        <begin position="402"/>
        <end position="422"/>
    </location>
</feature>
<evidence type="ECO:0000256" key="7">
    <source>
        <dbReference type="ARBA" id="ARBA00023065"/>
    </source>
</evidence>
<organism evidence="12 13">
    <name type="scientific">Pterulicium gracile</name>
    <dbReference type="NCBI Taxonomy" id="1884261"/>
    <lineage>
        <taxon>Eukaryota</taxon>
        <taxon>Fungi</taxon>
        <taxon>Dikarya</taxon>
        <taxon>Basidiomycota</taxon>
        <taxon>Agaricomycotina</taxon>
        <taxon>Agaricomycetes</taxon>
        <taxon>Agaricomycetidae</taxon>
        <taxon>Agaricales</taxon>
        <taxon>Pleurotineae</taxon>
        <taxon>Pterulaceae</taxon>
        <taxon>Pterulicium</taxon>
    </lineage>
</organism>
<keyword evidence="6 9" id="KW-1133">Transmembrane helix</keyword>
<feature type="transmembrane region" description="Helical" evidence="9">
    <location>
        <begin position="162"/>
        <end position="181"/>
    </location>
</feature>
<evidence type="ECO:0000313" key="12">
    <source>
        <dbReference type="EMBL" id="TFL02682.1"/>
    </source>
</evidence>
<comment type="subcellular location">
    <subcellularLocation>
        <location evidence="1">Membrane</location>
        <topology evidence="1">Multi-pass membrane protein</topology>
    </subcellularLocation>
</comment>
<keyword evidence="7" id="KW-0406">Ion transport</keyword>
<feature type="domain" description="K+ potassium transporter integral membrane" evidence="10">
    <location>
        <begin position="48"/>
        <end position="526"/>
    </location>
</feature>
<keyword evidence="8 9" id="KW-0472">Membrane</keyword>
<evidence type="ECO:0000256" key="2">
    <source>
        <dbReference type="ARBA" id="ARBA00022448"/>
    </source>
</evidence>
<evidence type="ECO:0000256" key="8">
    <source>
        <dbReference type="ARBA" id="ARBA00023136"/>
    </source>
</evidence>
<keyword evidence="13" id="KW-1185">Reference proteome</keyword>
<evidence type="ECO:0000256" key="4">
    <source>
        <dbReference type="ARBA" id="ARBA00022692"/>
    </source>
</evidence>
<dbReference type="InterPro" id="IPR003855">
    <property type="entry name" value="K+_transporter"/>
</dbReference>
<feature type="transmembrane region" description="Helical" evidence="9">
    <location>
        <begin position="459"/>
        <end position="477"/>
    </location>
</feature>
<evidence type="ECO:0000259" key="11">
    <source>
        <dbReference type="Pfam" id="PF22776"/>
    </source>
</evidence>
<dbReference type="InterPro" id="IPR053951">
    <property type="entry name" value="K_trans_N"/>
</dbReference>
<feature type="transmembrane region" description="Helical" evidence="9">
    <location>
        <begin position="489"/>
        <end position="507"/>
    </location>
</feature>
<evidence type="ECO:0000256" key="9">
    <source>
        <dbReference type="SAM" id="Phobius"/>
    </source>
</evidence>
<evidence type="ECO:0000256" key="1">
    <source>
        <dbReference type="ARBA" id="ARBA00004141"/>
    </source>
</evidence>
<sequence length="765" mass="83886">MFLDLRSCLSSAHPSLAMSSTVLELGITAGKQTRTPITTKGTALLLLSYQTLGIIYSDVGTSPLYTLNGIWSASGPPPSKEDVIGGVSAIIWALTMIPLLKYVIISLYFGTMQGEGGSFALYQGVYPPEERDVDSDRVLTGDSVTLQTSVGSRGKLIKKLRWPLFVWALLGVSLTLADGIFTPAVSVTSAVGGIGVVQPSVLKNIQGISIAFLLTLFLSQRFGTAGLSWLFSPIAALWFLSLLLIGIYNVTTYPSIFRAFDPSRAVMLFVRTKNYDLLAGIILALTGSEAVFANLGQFNVASIRLSFTTMVYPSLIFAYLGQGARLIADPENVIQNVFYKSIPGAQNGPLFWVVFVFGILATLTASQAMITAVFSLTQQLINMKSLPPLRMIYTSETIQGQIYIPAINWILMIATIAVVGAFNDLAALSNAYGFSVATVFFVTTVFITIHIVQVKKLPFVVGLGYFIVWGFIDAAFWGACLKKVPHGAWVPLMLGGILIAIMLVWSWGKRLEDDFDSANRGSLRRFIVPYSSIDDQKIDQFKPKRVTEVLDNDDSALDEYNRDELFYVAHGQEGSGEVKQLTRIPSCAIFHKITSGKGVPHTFVGFIRQWPALPQLVVFLSICVLPAARVPAEDRYTVTKVRTMDGFYGVTYYLGFRDDYDVRVEDVIERICVLESTIGGHNPEALSALLAKIRSVSQISTHITPHYHVLSKPVGGGRLWSPVATWVRRSMLEGVYHRMATMFPETANWLTSADQIVHVGINAVI</sequence>
<keyword evidence="5" id="KW-0630">Potassium</keyword>
<evidence type="ECO:0000256" key="6">
    <source>
        <dbReference type="ARBA" id="ARBA00022989"/>
    </source>
</evidence>
<proteinExistence type="predicted"/>
<protein>
    <submittedName>
        <fullName evidence="12">Potassium transporter-domain-containing protein</fullName>
    </submittedName>
</protein>
<evidence type="ECO:0000259" key="10">
    <source>
        <dbReference type="Pfam" id="PF02705"/>
    </source>
</evidence>
<accession>A0A5C3QLP0</accession>
<gene>
    <name evidence="12" type="ORF">BDV98DRAFT_603838</name>
</gene>